<dbReference type="Proteomes" id="UP000000442">
    <property type="component" value="Chromosome"/>
</dbReference>
<dbReference type="PRINTS" id="PR01438">
    <property type="entry name" value="UNVRSLSTRESS"/>
</dbReference>
<dbReference type="SUPFAM" id="SSF52402">
    <property type="entry name" value="Adenine nucleotide alpha hydrolases-like"/>
    <property type="match status" value="1"/>
</dbReference>
<dbReference type="PANTHER" id="PTHR46268">
    <property type="entry name" value="STRESS RESPONSE PROTEIN NHAX"/>
    <property type="match status" value="1"/>
</dbReference>
<dbReference type="PANTHER" id="PTHR46268:SF6">
    <property type="entry name" value="UNIVERSAL STRESS PROTEIN UP12"/>
    <property type="match status" value="1"/>
</dbReference>
<comment type="subcellular location">
    <subcellularLocation>
        <location evidence="2">Cytoplasm</location>
    </subcellularLocation>
</comment>
<dbReference type="GO" id="GO:0005737">
    <property type="term" value="C:cytoplasm"/>
    <property type="evidence" value="ECO:0007669"/>
    <property type="project" value="UniProtKB-SubCell"/>
</dbReference>
<evidence type="ECO:0000256" key="2">
    <source>
        <dbReference type="PIRNR" id="PIRNR006276"/>
    </source>
</evidence>
<keyword evidence="5" id="KW-1185">Reference proteome</keyword>
<comment type="similarity">
    <text evidence="1 2">Belongs to the universal stress protein A family.</text>
</comment>
<dbReference type="OrthoDB" id="9788959at2"/>
<dbReference type="Pfam" id="PF00582">
    <property type="entry name" value="Usp"/>
    <property type="match status" value="1"/>
</dbReference>
<name>C0QFZ2_DESAH</name>
<dbReference type="AlphaFoldDB" id="C0QFZ2"/>
<dbReference type="RefSeq" id="WP_015904325.1">
    <property type="nucleotide sequence ID" value="NC_012108.1"/>
</dbReference>
<dbReference type="Gene3D" id="3.40.50.620">
    <property type="entry name" value="HUPs"/>
    <property type="match status" value="1"/>
</dbReference>
<gene>
    <name evidence="4" type="primary">uspA2</name>
    <name evidence="4" type="ordered locus">HRM2_24660</name>
</gene>
<dbReference type="HOGENOM" id="CLU_049301_11_2_7"/>
<dbReference type="InterPro" id="IPR006015">
    <property type="entry name" value="Universal_stress_UspA"/>
</dbReference>
<dbReference type="InterPro" id="IPR014729">
    <property type="entry name" value="Rossmann-like_a/b/a_fold"/>
</dbReference>
<evidence type="ECO:0000259" key="3">
    <source>
        <dbReference type="Pfam" id="PF00582"/>
    </source>
</evidence>
<proteinExistence type="inferred from homology"/>
<feature type="domain" description="UspA" evidence="3">
    <location>
        <begin position="3"/>
        <end position="144"/>
    </location>
</feature>
<evidence type="ECO:0000313" key="5">
    <source>
        <dbReference type="Proteomes" id="UP000000442"/>
    </source>
</evidence>
<protein>
    <recommendedName>
        <fullName evidence="2">Universal stress protein</fullName>
    </recommendedName>
</protein>
<organism evidence="4 5">
    <name type="scientific">Desulforapulum autotrophicum (strain ATCC 43914 / DSM 3382 / VKM B-1955 / HRM2)</name>
    <name type="common">Desulfobacterium autotrophicum</name>
    <dbReference type="NCBI Taxonomy" id="177437"/>
    <lineage>
        <taxon>Bacteria</taxon>
        <taxon>Pseudomonadati</taxon>
        <taxon>Thermodesulfobacteriota</taxon>
        <taxon>Desulfobacteria</taxon>
        <taxon>Desulfobacterales</taxon>
        <taxon>Desulfobacteraceae</taxon>
        <taxon>Desulforapulum</taxon>
    </lineage>
</organism>
<reference evidence="4 5" key="1">
    <citation type="journal article" date="2009" name="Environ. Microbiol.">
        <title>Genome sequence of Desulfobacterium autotrophicum HRM2, a marine sulfate reducer oxidizing organic carbon completely to carbon dioxide.</title>
        <authorList>
            <person name="Strittmatter A.W."/>
            <person name="Liesegang H."/>
            <person name="Rabus R."/>
            <person name="Decker I."/>
            <person name="Amann J."/>
            <person name="Andres S."/>
            <person name="Henne A."/>
            <person name="Fricke W.F."/>
            <person name="Martinez-Arias R."/>
            <person name="Bartels D."/>
            <person name="Goesmann A."/>
            <person name="Krause L."/>
            <person name="Puehler A."/>
            <person name="Klenk H.P."/>
            <person name="Richter M."/>
            <person name="Schuler M."/>
            <person name="Gloeckner F.O."/>
            <person name="Meyerdierks A."/>
            <person name="Gottschalk G."/>
            <person name="Amann R."/>
        </authorList>
    </citation>
    <scope>NUCLEOTIDE SEQUENCE [LARGE SCALE GENOMIC DNA]</scope>
    <source>
        <strain evidence="5">ATCC 43914 / DSM 3382 / HRM2</strain>
    </source>
</reference>
<dbReference type="eggNOG" id="COG0589">
    <property type="taxonomic scope" value="Bacteria"/>
</dbReference>
<evidence type="ECO:0000256" key="1">
    <source>
        <dbReference type="ARBA" id="ARBA00008791"/>
    </source>
</evidence>
<dbReference type="KEGG" id="dat:HRM2_24660"/>
<evidence type="ECO:0000313" key="4">
    <source>
        <dbReference type="EMBL" id="ACN15560.1"/>
    </source>
</evidence>
<dbReference type="PIRSF" id="PIRSF006276">
    <property type="entry name" value="UspA"/>
    <property type="match status" value="1"/>
</dbReference>
<accession>C0QFZ2</accession>
<dbReference type="InterPro" id="IPR006016">
    <property type="entry name" value="UspA"/>
</dbReference>
<dbReference type="EMBL" id="CP001087">
    <property type="protein sequence ID" value="ACN15560.1"/>
    <property type="molecule type" value="Genomic_DNA"/>
</dbReference>
<dbReference type="CDD" id="cd00293">
    <property type="entry name" value="USP-like"/>
    <property type="match status" value="1"/>
</dbReference>
<sequence length="147" mass="16168">MTFKRILCCVDFSSNSENAFKVAMDMAEKYGATLHLLHVLPPVVNPLITDINIAIPEASSTALVQKVEDRMQEVYAKKINPSMNHVISVKDGHVSSEILNYLLDETIDLVILGAYGLSGVELVLFGSVAKRIAHKAPCSVMIVREKK</sequence>
<dbReference type="STRING" id="177437.HRM2_24660"/>
<keyword evidence="2" id="KW-0963">Cytoplasm</keyword>